<feature type="non-terminal residue" evidence="1">
    <location>
        <position position="1"/>
    </location>
</feature>
<dbReference type="InterPro" id="IPR029063">
    <property type="entry name" value="SAM-dependent_MTases_sf"/>
</dbReference>
<evidence type="ECO:0008006" key="2">
    <source>
        <dbReference type="Google" id="ProtNLM"/>
    </source>
</evidence>
<comment type="caution">
    <text evidence="1">The sequence shown here is derived from an EMBL/GenBank/DDBJ whole genome shotgun (WGS) entry which is preliminary data.</text>
</comment>
<reference evidence="1" key="1">
    <citation type="journal article" date="2014" name="Front. Microbiol.">
        <title>High frequency of phylogenetically diverse reductive dehalogenase-homologous genes in deep subseafloor sedimentary metagenomes.</title>
        <authorList>
            <person name="Kawai M."/>
            <person name="Futagami T."/>
            <person name="Toyoda A."/>
            <person name="Takaki Y."/>
            <person name="Nishi S."/>
            <person name="Hori S."/>
            <person name="Arai W."/>
            <person name="Tsubouchi T."/>
            <person name="Morono Y."/>
            <person name="Uchiyama I."/>
            <person name="Ito T."/>
            <person name="Fujiyama A."/>
            <person name="Inagaki F."/>
            <person name="Takami H."/>
        </authorList>
    </citation>
    <scope>NUCLEOTIDE SEQUENCE</scope>
    <source>
        <strain evidence="1">Expedition CK06-06</strain>
    </source>
</reference>
<gene>
    <name evidence="1" type="ORF">S06H3_23215</name>
</gene>
<dbReference type="SUPFAM" id="SSF53335">
    <property type="entry name" value="S-adenosyl-L-methionine-dependent methyltransferases"/>
    <property type="match status" value="1"/>
</dbReference>
<dbReference type="AlphaFoldDB" id="X1MFY1"/>
<name>X1MFY1_9ZZZZ</name>
<dbReference type="Gene3D" id="3.40.50.150">
    <property type="entry name" value="Vaccinia Virus protein VP39"/>
    <property type="match status" value="1"/>
</dbReference>
<organism evidence="1">
    <name type="scientific">marine sediment metagenome</name>
    <dbReference type="NCBI Taxonomy" id="412755"/>
    <lineage>
        <taxon>unclassified sequences</taxon>
        <taxon>metagenomes</taxon>
        <taxon>ecological metagenomes</taxon>
    </lineage>
</organism>
<evidence type="ECO:0000313" key="1">
    <source>
        <dbReference type="EMBL" id="GAI05294.1"/>
    </source>
</evidence>
<accession>X1MFY1</accession>
<sequence>GPWLTRDAITFLEKILTKEMIALEYGCGTSTAWYAQRVKHLTSIEHATGWANRVSEYLQSKNTTNVDLKCLRLFDVYFEAVDNMGEFDFIAIDGRRRCECVWHAHTHVHIGGYLLMPSLYQRFSSFLANRA</sequence>
<proteinExistence type="predicted"/>
<protein>
    <recommendedName>
        <fullName evidence="2">Methyltransferase domain-containing protein</fullName>
    </recommendedName>
</protein>
<dbReference type="EMBL" id="BARV01012573">
    <property type="protein sequence ID" value="GAI05294.1"/>
    <property type="molecule type" value="Genomic_DNA"/>
</dbReference>